<dbReference type="SUPFAM" id="SSF55073">
    <property type="entry name" value="Nucleotide cyclase"/>
    <property type="match status" value="1"/>
</dbReference>
<dbReference type="EMBL" id="CP000301">
    <property type="protein sequence ID" value="ABD86337.1"/>
    <property type="molecule type" value="Genomic_DNA"/>
</dbReference>
<sequence>MELSTALRWRRRAFRWQLSAKLLVISLVVTVLAFSAVCGSVLLDMRRNTEELARQTMENLSATIDADVSRNVEFYDKSLQAVVKNLALPELADVSKPILQLILFDRATTAPHFGAIQVFDAAGNLSLDASTLKPPPERRDDEEFFKVHRDNPDVGLFISRPMLYQGGYSIVLSRRLATPSGGFNGIVVGTIRLGYFHDLFRRLRIGEQDVVSILTHNGVIIMRRPFDLDVVGKDVSNIAGVIKTLGQRSGWFSGVGLDDGTPRMYVWSDSSHPLVVLVGKPWRNVLSLWRKEAIRLGAILLVLASFVAGVTIFLIREIDRRARAEQRLEELSVTDPLTGLTNRRKFDAAIETEWQRAQRQQTPVALLMIDADHFKGYNDSFGHQAGDQMLIGIAVCIADSVHRAGDCAARFGGEEFAVLLPGLSAYAALSVAETIRGKVEQWSIDQTGVTISVGTASITPGPATPWSVLVEAADKALYAAKASGRNRSVVASSTRELSLVA</sequence>
<dbReference type="PANTHER" id="PTHR45138:SF9">
    <property type="entry name" value="DIGUANYLATE CYCLASE DGCM-RELATED"/>
    <property type="match status" value="1"/>
</dbReference>
<proteinExistence type="predicted"/>
<evidence type="ECO:0000259" key="4">
    <source>
        <dbReference type="PROSITE" id="PS50887"/>
    </source>
</evidence>
<gene>
    <name evidence="5" type="ordered locus">RPC_0766</name>
</gene>
<dbReference type="Gene3D" id="3.30.450.20">
    <property type="entry name" value="PAS domain"/>
    <property type="match status" value="2"/>
</dbReference>
<dbReference type="CDD" id="cd12915">
    <property type="entry name" value="PDC2_DGC_like"/>
    <property type="match status" value="1"/>
</dbReference>
<dbReference type="HOGENOM" id="CLU_000445_134_3_5"/>
<organism evidence="5">
    <name type="scientific">Rhodopseudomonas palustris (strain BisB18)</name>
    <dbReference type="NCBI Taxonomy" id="316056"/>
    <lineage>
        <taxon>Bacteria</taxon>
        <taxon>Pseudomonadati</taxon>
        <taxon>Pseudomonadota</taxon>
        <taxon>Alphaproteobacteria</taxon>
        <taxon>Hyphomicrobiales</taxon>
        <taxon>Nitrobacteraceae</taxon>
        <taxon>Rhodopseudomonas</taxon>
    </lineage>
</organism>
<dbReference type="OrthoDB" id="9812260at2"/>
<evidence type="ECO:0000256" key="2">
    <source>
        <dbReference type="ARBA" id="ARBA00034247"/>
    </source>
</evidence>
<dbReference type="InterPro" id="IPR000160">
    <property type="entry name" value="GGDEF_dom"/>
</dbReference>
<dbReference type="STRING" id="316056.RPC_0766"/>
<dbReference type="GO" id="GO:0005886">
    <property type="term" value="C:plasma membrane"/>
    <property type="evidence" value="ECO:0007669"/>
    <property type="project" value="TreeGrafter"/>
</dbReference>
<dbReference type="InterPro" id="IPR050469">
    <property type="entry name" value="Diguanylate_Cyclase"/>
</dbReference>
<comment type="catalytic activity">
    <reaction evidence="2">
        <text>2 GTP = 3',3'-c-di-GMP + 2 diphosphate</text>
        <dbReference type="Rhea" id="RHEA:24898"/>
        <dbReference type="ChEBI" id="CHEBI:33019"/>
        <dbReference type="ChEBI" id="CHEBI:37565"/>
        <dbReference type="ChEBI" id="CHEBI:58805"/>
        <dbReference type="EC" id="2.7.7.65"/>
    </reaction>
</comment>
<dbReference type="Gene3D" id="3.30.70.270">
    <property type="match status" value="1"/>
</dbReference>
<dbReference type="Pfam" id="PF00990">
    <property type="entry name" value="GGDEF"/>
    <property type="match status" value="1"/>
</dbReference>
<dbReference type="CDD" id="cd12914">
    <property type="entry name" value="PDC1_DGC_like"/>
    <property type="match status" value="1"/>
</dbReference>
<keyword evidence="3" id="KW-0812">Transmembrane</keyword>
<feature type="transmembrane region" description="Helical" evidence="3">
    <location>
        <begin position="293"/>
        <end position="315"/>
    </location>
</feature>
<dbReference type="PROSITE" id="PS50887">
    <property type="entry name" value="GGDEF"/>
    <property type="match status" value="1"/>
</dbReference>
<name>Q21B99_RHOPB</name>
<keyword evidence="3" id="KW-1133">Transmembrane helix</keyword>
<dbReference type="AlphaFoldDB" id="Q21B99"/>
<reference evidence="5" key="1">
    <citation type="submission" date="2006-03" db="EMBL/GenBank/DDBJ databases">
        <title>Complete sequence of Rhodopseudomonas palustris BisB18.</title>
        <authorList>
            <consortium name="US DOE Joint Genome Institute"/>
            <person name="Copeland A."/>
            <person name="Lucas S."/>
            <person name="Lapidus A."/>
            <person name="Barry K."/>
            <person name="Detter J.C."/>
            <person name="Glavina del Rio T."/>
            <person name="Hammon N."/>
            <person name="Israni S."/>
            <person name="Dalin E."/>
            <person name="Tice H."/>
            <person name="Pitluck S."/>
            <person name="Chain P."/>
            <person name="Malfatti S."/>
            <person name="Shin M."/>
            <person name="Vergez L."/>
            <person name="Schmutz J."/>
            <person name="Larimer F."/>
            <person name="Land M."/>
            <person name="Hauser L."/>
            <person name="Pelletier D.A."/>
            <person name="Kyrpides N."/>
            <person name="Anderson I."/>
            <person name="Oda Y."/>
            <person name="Harwood C.S."/>
            <person name="Richardson P."/>
        </authorList>
    </citation>
    <scope>NUCLEOTIDE SEQUENCE [LARGE SCALE GENOMIC DNA]</scope>
    <source>
        <strain evidence="5">BisB18</strain>
    </source>
</reference>
<feature type="domain" description="GGDEF" evidence="4">
    <location>
        <begin position="362"/>
        <end position="493"/>
    </location>
</feature>
<accession>Q21B99</accession>
<evidence type="ECO:0000256" key="1">
    <source>
        <dbReference type="ARBA" id="ARBA00012528"/>
    </source>
</evidence>
<dbReference type="InterPro" id="IPR029787">
    <property type="entry name" value="Nucleotide_cyclase"/>
</dbReference>
<dbReference type="eggNOG" id="COG3706">
    <property type="taxonomic scope" value="Bacteria"/>
</dbReference>
<dbReference type="GO" id="GO:1902201">
    <property type="term" value="P:negative regulation of bacterial-type flagellum-dependent cell motility"/>
    <property type="evidence" value="ECO:0007669"/>
    <property type="project" value="TreeGrafter"/>
</dbReference>
<dbReference type="KEGG" id="rpc:RPC_0766"/>
<dbReference type="InterPro" id="IPR043128">
    <property type="entry name" value="Rev_trsase/Diguanyl_cyclase"/>
</dbReference>
<dbReference type="SMART" id="SM00267">
    <property type="entry name" value="GGDEF"/>
    <property type="match status" value="1"/>
</dbReference>
<dbReference type="CDD" id="cd01949">
    <property type="entry name" value="GGDEF"/>
    <property type="match status" value="1"/>
</dbReference>
<evidence type="ECO:0000256" key="3">
    <source>
        <dbReference type="SAM" id="Phobius"/>
    </source>
</evidence>
<dbReference type="NCBIfam" id="TIGR00254">
    <property type="entry name" value="GGDEF"/>
    <property type="match status" value="1"/>
</dbReference>
<dbReference type="PANTHER" id="PTHR45138">
    <property type="entry name" value="REGULATORY COMPONENTS OF SENSORY TRANSDUCTION SYSTEM"/>
    <property type="match status" value="1"/>
</dbReference>
<dbReference type="GO" id="GO:0052621">
    <property type="term" value="F:diguanylate cyclase activity"/>
    <property type="evidence" value="ECO:0007669"/>
    <property type="project" value="UniProtKB-EC"/>
</dbReference>
<protein>
    <recommendedName>
        <fullName evidence="1">diguanylate cyclase</fullName>
        <ecNumber evidence="1">2.7.7.65</ecNumber>
    </recommendedName>
</protein>
<dbReference type="EC" id="2.7.7.65" evidence="1"/>
<dbReference type="GO" id="GO:0043709">
    <property type="term" value="P:cell adhesion involved in single-species biofilm formation"/>
    <property type="evidence" value="ECO:0007669"/>
    <property type="project" value="TreeGrafter"/>
</dbReference>
<dbReference type="RefSeq" id="WP_011471245.1">
    <property type="nucleotide sequence ID" value="NC_007925.1"/>
</dbReference>
<evidence type="ECO:0000313" key="5">
    <source>
        <dbReference type="EMBL" id="ABD86337.1"/>
    </source>
</evidence>
<keyword evidence="3" id="KW-0472">Membrane</keyword>
<dbReference type="FunFam" id="3.30.70.270:FF:000001">
    <property type="entry name" value="Diguanylate cyclase domain protein"/>
    <property type="match status" value="1"/>
</dbReference>